<keyword evidence="5" id="KW-0808">Transferase</keyword>
<keyword evidence="5" id="KW-0548">Nucleotidyltransferase</keyword>
<evidence type="ECO:0000256" key="1">
    <source>
        <dbReference type="ARBA" id="ARBA00009359"/>
    </source>
</evidence>
<dbReference type="Gene3D" id="6.10.130.30">
    <property type="match status" value="1"/>
</dbReference>
<organism evidence="5 6">
    <name type="scientific">Paramuricea clavata</name>
    <name type="common">Red gorgonian</name>
    <name type="synonym">Violescent sea-whip</name>
    <dbReference type="NCBI Taxonomy" id="317549"/>
    <lineage>
        <taxon>Eukaryota</taxon>
        <taxon>Metazoa</taxon>
        <taxon>Cnidaria</taxon>
        <taxon>Anthozoa</taxon>
        <taxon>Octocorallia</taxon>
        <taxon>Malacalcyonacea</taxon>
        <taxon>Plexauridae</taxon>
        <taxon>Paramuricea</taxon>
    </lineage>
</organism>
<dbReference type="InterPro" id="IPR018552">
    <property type="entry name" value="CENP-X"/>
</dbReference>
<sequence>MAERISFKTETVNKLLQEHFTDKKTKLAGDAMKLMAEFIRVFVAEGAARAGHQAKTESAVTVEIEHLEKILPQLRVVVDSVASRWAPVTSGVPQGSILGPVLFVIFINDIPEVTDGTSPALFADDTKVYKDVRSVTDCEKLQQTLDKLDIWTQDNITFNASKCKVLSVTRKKDPITYPYHLGRNYLSRVENEKDLGVTLSYKLHWETHVNEIVSKSNKQLGVLKRTCLSLTNVNIRRSLYLTLVKSQLSYATQVWSSNHHSQLNRRIERVQRRATKWI</sequence>
<evidence type="ECO:0000256" key="2">
    <source>
        <dbReference type="ARBA" id="ARBA00022763"/>
    </source>
</evidence>
<evidence type="ECO:0000256" key="3">
    <source>
        <dbReference type="ARBA" id="ARBA00023125"/>
    </source>
</evidence>
<dbReference type="InterPro" id="IPR009072">
    <property type="entry name" value="Histone-fold"/>
</dbReference>
<keyword evidence="3" id="KW-0238">DNA-binding</keyword>
<dbReference type="SUPFAM" id="SSF47113">
    <property type="entry name" value="Histone-fold"/>
    <property type="match status" value="1"/>
</dbReference>
<dbReference type="Pfam" id="PF09415">
    <property type="entry name" value="CENP-X"/>
    <property type="match status" value="1"/>
</dbReference>
<protein>
    <submittedName>
        <fullName evidence="5">RNA-directed DNA polymerase from mobile element jockey</fullName>
    </submittedName>
</protein>
<dbReference type="GO" id="GO:0051382">
    <property type="term" value="P:kinetochore assembly"/>
    <property type="evidence" value="ECO:0007669"/>
    <property type="project" value="InterPro"/>
</dbReference>
<keyword evidence="4" id="KW-0234">DNA repair</keyword>
<evidence type="ECO:0000313" key="6">
    <source>
        <dbReference type="Proteomes" id="UP001152795"/>
    </source>
</evidence>
<keyword evidence="2" id="KW-0227">DNA damage</keyword>
<dbReference type="GO" id="GO:0003964">
    <property type="term" value="F:RNA-directed DNA polymerase activity"/>
    <property type="evidence" value="ECO:0007669"/>
    <property type="project" value="UniProtKB-KW"/>
</dbReference>
<dbReference type="GO" id="GO:0046982">
    <property type="term" value="F:protein heterodimerization activity"/>
    <property type="evidence" value="ECO:0007669"/>
    <property type="project" value="InterPro"/>
</dbReference>
<dbReference type="GO" id="GO:0006281">
    <property type="term" value="P:DNA repair"/>
    <property type="evidence" value="ECO:0007669"/>
    <property type="project" value="UniProtKB-KW"/>
</dbReference>
<dbReference type="OrthoDB" id="2500381at2759"/>
<dbReference type="CDD" id="cd22921">
    <property type="entry name" value="HFD_CENP-X"/>
    <property type="match status" value="1"/>
</dbReference>
<dbReference type="GO" id="GO:0003677">
    <property type="term" value="F:DNA binding"/>
    <property type="evidence" value="ECO:0007669"/>
    <property type="project" value="UniProtKB-KW"/>
</dbReference>
<dbReference type="Gene3D" id="1.20.5.4980">
    <property type="match status" value="1"/>
</dbReference>
<comment type="caution">
    <text evidence="5">The sequence shown here is derived from an EMBL/GenBank/DDBJ whole genome shotgun (WGS) entry which is preliminary data.</text>
</comment>
<keyword evidence="5" id="KW-0695">RNA-directed DNA polymerase</keyword>
<comment type="similarity">
    <text evidence="1">Belongs to the CENP-X/MHF2 family.</text>
</comment>
<dbReference type="EMBL" id="CACRXK020000956">
    <property type="protein sequence ID" value="CAB3986035.1"/>
    <property type="molecule type" value="Genomic_DNA"/>
</dbReference>
<evidence type="ECO:0000313" key="5">
    <source>
        <dbReference type="EMBL" id="CAB3986035.1"/>
    </source>
</evidence>
<gene>
    <name evidence="5" type="ORF">PACLA_8A035405</name>
</gene>
<keyword evidence="6" id="KW-1185">Reference proteome</keyword>
<dbReference type="Proteomes" id="UP001152795">
    <property type="component" value="Unassembled WGS sequence"/>
</dbReference>
<name>A0A7D9DJ60_PARCT</name>
<proteinExistence type="inferred from homology"/>
<dbReference type="PANTHER" id="PTHR33332">
    <property type="entry name" value="REVERSE TRANSCRIPTASE DOMAIN-CONTAINING PROTEIN"/>
    <property type="match status" value="1"/>
</dbReference>
<reference evidence="5" key="1">
    <citation type="submission" date="2020-04" db="EMBL/GenBank/DDBJ databases">
        <authorList>
            <person name="Alioto T."/>
            <person name="Alioto T."/>
            <person name="Gomez Garrido J."/>
        </authorList>
    </citation>
    <scope>NUCLEOTIDE SEQUENCE</scope>
    <source>
        <strain evidence="5">A484AB</strain>
    </source>
</reference>
<evidence type="ECO:0000256" key="4">
    <source>
        <dbReference type="ARBA" id="ARBA00023204"/>
    </source>
</evidence>
<accession>A0A7D9DJ60</accession>
<dbReference type="AlphaFoldDB" id="A0A7D9DJ60"/>